<dbReference type="Proteomes" id="UP001152795">
    <property type="component" value="Unassembled WGS sequence"/>
</dbReference>
<evidence type="ECO:0000256" key="6">
    <source>
        <dbReference type="ARBA" id="ARBA00031924"/>
    </source>
</evidence>
<dbReference type="SUPFAM" id="SSF53474">
    <property type="entry name" value="alpha/beta-Hydrolases"/>
    <property type="match status" value="1"/>
</dbReference>
<proteinExistence type="inferred from homology"/>
<keyword evidence="5" id="KW-0378">Hydrolase</keyword>
<comment type="catalytic activity">
    <reaction evidence="8">
        <text>a cholesterol ester + H2O = cholesterol + a fatty acid + H(+)</text>
        <dbReference type="Rhea" id="RHEA:36403"/>
        <dbReference type="ChEBI" id="CHEBI:15377"/>
        <dbReference type="ChEBI" id="CHEBI:15378"/>
        <dbReference type="ChEBI" id="CHEBI:16113"/>
        <dbReference type="ChEBI" id="CHEBI:17002"/>
        <dbReference type="ChEBI" id="CHEBI:28868"/>
        <dbReference type="EC" id="3.1.1.13"/>
    </reaction>
    <physiologicalReaction direction="left-to-right" evidence="8">
        <dbReference type="Rhea" id="RHEA:36404"/>
    </physiologicalReaction>
</comment>
<comment type="caution">
    <text evidence="9">The sequence shown here is derived from an EMBL/GenBank/DDBJ whole genome shotgun (WGS) entry which is preliminary data.</text>
</comment>
<evidence type="ECO:0000256" key="2">
    <source>
        <dbReference type="ARBA" id="ARBA00008300"/>
    </source>
</evidence>
<evidence type="ECO:0000256" key="4">
    <source>
        <dbReference type="ARBA" id="ARBA00022677"/>
    </source>
</evidence>
<comment type="subcellular location">
    <subcellularLocation>
        <location evidence="1">Lipid droplet</location>
    </subcellularLocation>
</comment>
<dbReference type="InterPro" id="IPR019363">
    <property type="entry name" value="LDAH"/>
</dbReference>
<dbReference type="AlphaFoldDB" id="A0A7D9HJN5"/>
<dbReference type="Gene3D" id="3.40.50.1820">
    <property type="entry name" value="alpha/beta hydrolase"/>
    <property type="match status" value="1"/>
</dbReference>
<name>A0A7D9HJN5_PARCT</name>
<gene>
    <name evidence="9" type="ORF">PACLA_8A047845</name>
</gene>
<dbReference type="EMBL" id="CACRXK020001020">
    <property type="protein sequence ID" value="CAB3986482.1"/>
    <property type="molecule type" value="Genomic_DNA"/>
</dbReference>
<organism evidence="9 10">
    <name type="scientific">Paramuricea clavata</name>
    <name type="common">Red gorgonian</name>
    <name type="synonym">Violescent sea-whip</name>
    <dbReference type="NCBI Taxonomy" id="317549"/>
    <lineage>
        <taxon>Eukaryota</taxon>
        <taxon>Metazoa</taxon>
        <taxon>Cnidaria</taxon>
        <taxon>Anthozoa</taxon>
        <taxon>Octocorallia</taxon>
        <taxon>Malacalcyonacea</taxon>
        <taxon>Plexauridae</taxon>
        <taxon>Paramuricea</taxon>
    </lineage>
</organism>
<dbReference type="PANTHER" id="PTHR13390">
    <property type="entry name" value="LIPASE"/>
    <property type="match status" value="1"/>
</dbReference>
<evidence type="ECO:0000256" key="3">
    <source>
        <dbReference type="ARBA" id="ARBA00019242"/>
    </source>
</evidence>
<dbReference type="InterPro" id="IPR029058">
    <property type="entry name" value="AB_hydrolase_fold"/>
</dbReference>
<dbReference type="GO" id="GO:0019915">
    <property type="term" value="P:lipid storage"/>
    <property type="evidence" value="ECO:0007669"/>
    <property type="project" value="InterPro"/>
</dbReference>
<evidence type="ECO:0000256" key="7">
    <source>
        <dbReference type="ARBA" id="ARBA00039150"/>
    </source>
</evidence>
<dbReference type="GO" id="GO:0004771">
    <property type="term" value="F:sterol ester esterase activity"/>
    <property type="evidence" value="ECO:0007669"/>
    <property type="project" value="UniProtKB-EC"/>
</dbReference>
<evidence type="ECO:0000256" key="5">
    <source>
        <dbReference type="ARBA" id="ARBA00022801"/>
    </source>
</evidence>
<dbReference type="OrthoDB" id="448051at2759"/>
<reference evidence="9" key="1">
    <citation type="submission" date="2020-04" db="EMBL/GenBank/DDBJ databases">
        <authorList>
            <person name="Alioto T."/>
            <person name="Alioto T."/>
            <person name="Gomez Garrido J."/>
        </authorList>
    </citation>
    <scope>NUCLEOTIDE SEQUENCE</scope>
    <source>
        <strain evidence="9">A484AB</strain>
    </source>
</reference>
<sequence>MTHFWKVCLVNVRGNFQCLAFKMQVWTVIFNSFFLLILYVVVLYLGRNKKSQNISDVDHHGTICCSVVFSETNANGYFNICHIGHGPLENVTIHNSPFTLTDQINHKIAFLENYFPPSCTFVLIGHSIGAYMILKLLEYFGKDQKRITQGLLLFPTIERMAISPSGRLATPVSNYFSWPLVAAAWSLSWLPLSLKKWLINIWFIRRNVHEGCKDAIVQLINADTIRNMLFMAAEEMEKVDKTPIELISDHVDKLIFYYGASDPWTPRSYYNEMVSRFPMAQIYLSEQNMRHAFVLESHHEMAEIAAKWIK</sequence>
<protein>
    <recommendedName>
        <fullName evidence="3">Lipid droplet-associated hydrolase</fullName>
        <ecNumber evidence="7">3.1.1.13</ecNumber>
    </recommendedName>
    <alternativeName>
        <fullName evidence="6">Lipid droplet-associated serine hydrolase</fullName>
    </alternativeName>
</protein>
<evidence type="ECO:0000313" key="9">
    <source>
        <dbReference type="EMBL" id="CAB3986482.1"/>
    </source>
</evidence>
<evidence type="ECO:0000256" key="8">
    <source>
        <dbReference type="ARBA" id="ARBA00049527"/>
    </source>
</evidence>
<dbReference type="EC" id="3.1.1.13" evidence="7"/>
<comment type="similarity">
    <text evidence="2">Belongs to the AB hydrolase superfamily. LDAH family.</text>
</comment>
<dbReference type="GO" id="GO:0005811">
    <property type="term" value="C:lipid droplet"/>
    <property type="evidence" value="ECO:0007669"/>
    <property type="project" value="UniProtKB-SubCell"/>
</dbReference>
<keyword evidence="4" id="KW-0551">Lipid droplet</keyword>
<dbReference type="Pfam" id="PF10230">
    <property type="entry name" value="LIDHydrolase"/>
    <property type="match status" value="1"/>
</dbReference>
<accession>A0A7D9HJN5</accession>
<evidence type="ECO:0000256" key="1">
    <source>
        <dbReference type="ARBA" id="ARBA00004502"/>
    </source>
</evidence>
<dbReference type="PANTHER" id="PTHR13390:SF0">
    <property type="entry name" value="LIPID DROPLET-ASSOCIATED HYDROLASE"/>
    <property type="match status" value="1"/>
</dbReference>
<evidence type="ECO:0000313" key="10">
    <source>
        <dbReference type="Proteomes" id="UP001152795"/>
    </source>
</evidence>
<keyword evidence="10" id="KW-1185">Reference proteome</keyword>